<protein>
    <submittedName>
        <fullName evidence="2">PemK-like, MazF-like toxin of type II toxin-antitoxin system</fullName>
    </submittedName>
</protein>
<evidence type="ECO:0000313" key="3">
    <source>
        <dbReference type="Proteomes" id="UP000275356"/>
    </source>
</evidence>
<dbReference type="AlphaFoldDB" id="A0A3N2D0C0"/>
<dbReference type="SUPFAM" id="SSF50118">
    <property type="entry name" value="Cell growth inhibitor/plasmid maintenance toxic component"/>
    <property type="match status" value="1"/>
</dbReference>
<evidence type="ECO:0000313" key="2">
    <source>
        <dbReference type="EMBL" id="ROR93227.1"/>
    </source>
</evidence>
<dbReference type="Pfam" id="PF02452">
    <property type="entry name" value="PemK_toxin"/>
    <property type="match status" value="1"/>
</dbReference>
<organism evidence="2 3">
    <name type="scientific">Salana multivorans</name>
    <dbReference type="NCBI Taxonomy" id="120377"/>
    <lineage>
        <taxon>Bacteria</taxon>
        <taxon>Bacillati</taxon>
        <taxon>Actinomycetota</taxon>
        <taxon>Actinomycetes</taxon>
        <taxon>Micrococcales</taxon>
        <taxon>Beutenbergiaceae</taxon>
        <taxon>Salana</taxon>
    </lineage>
</organism>
<feature type="compositionally biased region" description="Low complexity" evidence="1">
    <location>
        <begin position="11"/>
        <end position="41"/>
    </location>
</feature>
<dbReference type="EMBL" id="RKHQ01000002">
    <property type="protein sequence ID" value="ROR93227.1"/>
    <property type="molecule type" value="Genomic_DNA"/>
</dbReference>
<comment type="caution">
    <text evidence="2">The sequence shown here is derived from an EMBL/GenBank/DDBJ whole genome shotgun (WGS) entry which is preliminary data.</text>
</comment>
<evidence type="ECO:0000256" key="1">
    <source>
        <dbReference type="SAM" id="MobiDB-lite"/>
    </source>
</evidence>
<proteinExistence type="predicted"/>
<dbReference type="InterPro" id="IPR003477">
    <property type="entry name" value="PemK-like"/>
</dbReference>
<dbReference type="Proteomes" id="UP000275356">
    <property type="component" value="Unassembled WGS sequence"/>
</dbReference>
<keyword evidence="3" id="KW-1185">Reference proteome</keyword>
<dbReference type="RefSeq" id="WP_245968077.1">
    <property type="nucleotide sequence ID" value="NZ_RKHQ01000002.1"/>
</dbReference>
<accession>A0A3N2D0C0</accession>
<name>A0A3N2D0C0_9MICO</name>
<feature type="region of interest" description="Disordered" evidence="1">
    <location>
        <begin position="1"/>
        <end position="87"/>
    </location>
</feature>
<reference evidence="2 3" key="1">
    <citation type="submission" date="2018-11" db="EMBL/GenBank/DDBJ databases">
        <title>Sequencing the genomes of 1000 actinobacteria strains.</title>
        <authorList>
            <person name="Klenk H.-P."/>
        </authorList>
    </citation>
    <scope>NUCLEOTIDE SEQUENCE [LARGE SCALE GENOMIC DNA]</scope>
    <source>
        <strain evidence="2 3">DSM 13521</strain>
    </source>
</reference>
<feature type="compositionally biased region" description="Low complexity" evidence="1">
    <location>
        <begin position="50"/>
        <end position="81"/>
    </location>
</feature>
<sequence>MRLVDLITSVTRALTRPARPASRPATSRPGSRPGPSRTGPKPGAPGGSGAPDRGSGPTATATPTIPAEAPSREAAPQVAAPGAGGYPPPVLGTIEYDLLTMPAPRLSYAPEDDGDPDPGEIVWGWVPYEDDPTQGKDRPMLVVGHGGPDGHGLVGIQLTSQDRADRGVIRQRDGKVWMDIGTGEWDRKGRPSEVRIDRLLLVDARAVRREGGVLPRDRFDAVVLVLREHHGW</sequence>
<gene>
    <name evidence="2" type="ORF">EDD28_2635</name>
</gene>
<dbReference type="GO" id="GO:0003677">
    <property type="term" value="F:DNA binding"/>
    <property type="evidence" value="ECO:0007669"/>
    <property type="project" value="InterPro"/>
</dbReference>